<name>A0A2A9MHQ6_BESBE</name>
<protein>
    <submittedName>
        <fullName evidence="4">Actin-like family protein</fullName>
    </submittedName>
</protein>
<dbReference type="PANTHER" id="PTHR11937">
    <property type="entry name" value="ACTIN"/>
    <property type="match status" value="1"/>
</dbReference>
<dbReference type="VEuPathDB" id="ToxoDB:BESB_054420"/>
<feature type="region of interest" description="Disordered" evidence="3">
    <location>
        <begin position="151"/>
        <end position="198"/>
    </location>
</feature>
<dbReference type="EMBL" id="NWUJ01000004">
    <property type="protein sequence ID" value="PFH35791.1"/>
    <property type="molecule type" value="Genomic_DNA"/>
</dbReference>
<evidence type="ECO:0000313" key="5">
    <source>
        <dbReference type="Proteomes" id="UP000224006"/>
    </source>
</evidence>
<organism evidence="4 5">
    <name type="scientific">Besnoitia besnoiti</name>
    <name type="common">Apicomplexan protozoan</name>
    <dbReference type="NCBI Taxonomy" id="94643"/>
    <lineage>
        <taxon>Eukaryota</taxon>
        <taxon>Sar</taxon>
        <taxon>Alveolata</taxon>
        <taxon>Apicomplexa</taxon>
        <taxon>Conoidasida</taxon>
        <taxon>Coccidia</taxon>
        <taxon>Eucoccidiorida</taxon>
        <taxon>Eimeriorina</taxon>
        <taxon>Sarcocystidae</taxon>
        <taxon>Besnoitia</taxon>
    </lineage>
</organism>
<evidence type="ECO:0000256" key="2">
    <source>
        <dbReference type="RuleBase" id="RU000487"/>
    </source>
</evidence>
<comment type="catalytic activity">
    <reaction evidence="1">
        <text>ATP + H2O = ADP + phosphate + H(+)</text>
        <dbReference type="Rhea" id="RHEA:13065"/>
        <dbReference type="ChEBI" id="CHEBI:15377"/>
        <dbReference type="ChEBI" id="CHEBI:15378"/>
        <dbReference type="ChEBI" id="CHEBI:30616"/>
        <dbReference type="ChEBI" id="CHEBI:43474"/>
        <dbReference type="ChEBI" id="CHEBI:456216"/>
    </reaction>
</comment>
<comment type="similarity">
    <text evidence="2">Belongs to the actin family.</text>
</comment>
<dbReference type="AlphaFoldDB" id="A0A2A9MHQ6"/>
<dbReference type="InterPro" id="IPR004000">
    <property type="entry name" value="Actin"/>
</dbReference>
<proteinExistence type="inferred from homology"/>
<dbReference type="GeneID" id="40310371"/>
<evidence type="ECO:0000313" key="4">
    <source>
        <dbReference type="EMBL" id="PFH35791.1"/>
    </source>
</evidence>
<feature type="compositionally biased region" description="Low complexity" evidence="3">
    <location>
        <begin position="151"/>
        <end position="171"/>
    </location>
</feature>
<dbReference type="SMART" id="SM00268">
    <property type="entry name" value="ACTIN"/>
    <property type="match status" value="1"/>
</dbReference>
<evidence type="ECO:0000256" key="1">
    <source>
        <dbReference type="ARBA" id="ARBA00049360"/>
    </source>
</evidence>
<dbReference type="Gene3D" id="3.90.640.10">
    <property type="entry name" value="Actin, Chain A, domain 4"/>
    <property type="match status" value="1"/>
</dbReference>
<gene>
    <name evidence="4" type="ORF">BESB_054420</name>
</gene>
<dbReference type="KEGG" id="bbes:BESB_054420"/>
<dbReference type="Proteomes" id="UP000224006">
    <property type="component" value="Chromosome IV"/>
</dbReference>
<reference evidence="4 5" key="1">
    <citation type="submission" date="2017-09" db="EMBL/GenBank/DDBJ databases">
        <title>Genome sequencing of Besnoitia besnoiti strain Bb-Ger1.</title>
        <authorList>
            <person name="Schares G."/>
            <person name="Venepally P."/>
            <person name="Lorenzi H.A."/>
        </authorList>
    </citation>
    <scope>NUCLEOTIDE SEQUENCE [LARGE SCALE GENOMIC DNA]</scope>
    <source>
        <strain evidence="4 5">Bb-Ger1</strain>
    </source>
</reference>
<dbReference type="STRING" id="94643.A0A2A9MHQ6"/>
<dbReference type="Gene3D" id="3.30.420.40">
    <property type="match status" value="2"/>
</dbReference>
<comment type="caution">
    <text evidence="4">The sequence shown here is derived from an EMBL/GenBank/DDBJ whole genome shotgun (WGS) entry which is preliminary data.</text>
</comment>
<feature type="region of interest" description="Disordered" evidence="3">
    <location>
        <begin position="116"/>
        <end position="135"/>
    </location>
</feature>
<dbReference type="RefSeq" id="XP_029219800.1">
    <property type="nucleotide sequence ID" value="XM_029363877.1"/>
</dbReference>
<accession>A0A2A9MHQ6</accession>
<dbReference type="Pfam" id="PF00022">
    <property type="entry name" value="Actin"/>
    <property type="match status" value="1"/>
</dbReference>
<dbReference type="SUPFAM" id="SSF53067">
    <property type="entry name" value="Actin-like ATPase domain"/>
    <property type="match status" value="1"/>
</dbReference>
<dbReference type="OrthoDB" id="421448at2759"/>
<keyword evidence="5" id="KW-1185">Reference proteome</keyword>
<dbReference type="InterPro" id="IPR043129">
    <property type="entry name" value="ATPase_NBD"/>
</dbReference>
<evidence type="ECO:0000256" key="3">
    <source>
        <dbReference type="SAM" id="MobiDB-lite"/>
    </source>
</evidence>
<sequence>MCADAVEVKLICSCASSLVGEGAGGGRRDDVIQEEAGEALSRRAADDSTRAAALRRSAVSLAVAREGKEQLAYCVTAPAASDSASHAVLSAEVAFCAARPAKFSVYVLPTSAWGGAGEAGAEGEANESGDDSHSPVSTAYAYKCPRLVDSQFSSPRSSSRASVASLATASRDLQRRHRPRERRASGGTAAASPGAGGCCEKWTAETREKERSFHSLTTSRVLAAELFFDATLLREHRRRHHNGGLDELDVMTLPVAILSVVEACGLDLQRELLENIHLVGGSSLIPGLAARLQAEVTNLIRRRKAHSSILPRVHTLPSALQLHAVAAGGFRFALGPQFDLNHISRHQYEEYGTSFLERFSVRGRLR</sequence>